<comment type="caution">
    <text evidence="1">The sequence shown here is derived from an EMBL/GenBank/DDBJ whole genome shotgun (WGS) entry which is preliminary data.</text>
</comment>
<dbReference type="Proteomes" id="UP000596742">
    <property type="component" value="Unassembled WGS sequence"/>
</dbReference>
<protein>
    <submittedName>
        <fullName evidence="1">Uncharacterized protein</fullName>
    </submittedName>
</protein>
<organism evidence="1 2">
    <name type="scientific">Mytilus galloprovincialis</name>
    <name type="common">Mediterranean mussel</name>
    <dbReference type="NCBI Taxonomy" id="29158"/>
    <lineage>
        <taxon>Eukaryota</taxon>
        <taxon>Metazoa</taxon>
        <taxon>Spiralia</taxon>
        <taxon>Lophotrochozoa</taxon>
        <taxon>Mollusca</taxon>
        <taxon>Bivalvia</taxon>
        <taxon>Autobranchia</taxon>
        <taxon>Pteriomorphia</taxon>
        <taxon>Mytilida</taxon>
        <taxon>Mytiloidea</taxon>
        <taxon>Mytilidae</taxon>
        <taxon>Mytilinae</taxon>
        <taxon>Mytilus</taxon>
    </lineage>
</organism>
<gene>
    <name evidence="1" type="ORF">MGAL_10B034885</name>
</gene>
<evidence type="ECO:0000313" key="1">
    <source>
        <dbReference type="EMBL" id="VDI53173.1"/>
    </source>
</evidence>
<dbReference type="OrthoDB" id="6205765at2759"/>
<evidence type="ECO:0000313" key="2">
    <source>
        <dbReference type="Proteomes" id="UP000596742"/>
    </source>
</evidence>
<keyword evidence="2" id="KW-1185">Reference proteome</keyword>
<proteinExistence type="predicted"/>
<accession>A0A8B6FUU5</accession>
<reference evidence="1" key="1">
    <citation type="submission" date="2018-11" db="EMBL/GenBank/DDBJ databases">
        <authorList>
            <person name="Alioto T."/>
            <person name="Alioto T."/>
        </authorList>
    </citation>
    <scope>NUCLEOTIDE SEQUENCE</scope>
</reference>
<dbReference type="AlphaFoldDB" id="A0A8B6FUU5"/>
<dbReference type="EMBL" id="UYJE01007271">
    <property type="protein sequence ID" value="VDI53173.1"/>
    <property type="molecule type" value="Genomic_DNA"/>
</dbReference>
<sequence length="163" mass="18521">MVGPVGPVFCTLTAVPMTDAKGAVVVHRLLDVLASCGQGSRRTQYDRKLKAVKENADNLTDVVTEDSDNESIHDIENDIDKEIADKEPDPENVNENQFPDELNEDVTDQETLLLEPVTVTNENIITDTVQQLLIIKRRRRKQKKTLILNNLKFIFLIKMIYFI</sequence>
<name>A0A8B6FUU5_MYTGA</name>